<dbReference type="Proteomes" id="UP000616769">
    <property type="component" value="Unassembled WGS sequence"/>
</dbReference>
<evidence type="ECO:0000313" key="2">
    <source>
        <dbReference type="EMBL" id="KPM10541.1"/>
    </source>
</evidence>
<accession>A0A132AHR7</accession>
<gene>
    <name evidence="2" type="ORF">QR98_0090990</name>
</gene>
<name>A0A132AHR7_SARSC</name>
<comment type="caution">
    <text evidence="2">The sequence shown here is derived from an EMBL/GenBank/DDBJ whole genome shotgun (WGS) entry which is preliminary data.</text>
</comment>
<reference evidence="2 3" key="1">
    <citation type="journal article" date="2015" name="Parasit. Vectors">
        <title>Draft genome of the scabies mite.</title>
        <authorList>
            <person name="Rider S.D.Jr."/>
            <person name="Morgan M.S."/>
            <person name="Arlian L.G."/>
        </authorList>
    </citation>
    <scope>NUCLEOTIDE SEQUENCE [LARGE SCALE GENOMIC DNA]</scope>
    <source>
        <strain evidence="2">Arlian Lab</strain>
    </source>
</reference>
<organism evidence="2 3">
    <name type="scientific">Sarcoptes scabiei</name>
    <name type="common">Itch mite</name>
    <name type="synonym">Acarus scabiei</name>
    <dbReference type="NCBI Taxonomy" id="52283"/>
    <lineage>
        <taxon>Eukaryota</taxon>
        <taxon>Metazoa</taxon>
        <taxon>Ecdysozoa</taxon>
        <taxon>Arthropoda</taxon>
        <taxon>Chelicerata</taxon>
        <taxon>Arachnida</taxon>
        <taxon>Acari</taxon>
        <taxon>Acariformes</taxon>
        <taxon>Sarcoptiformes</taxon>
        <taxon>Astigmata</taxon>
        <taxon>Psoroptidia</taxon>
        <taxon>Sarcoptoidea</taxon>
        <taxon>Sarcoptidae</taxon>
        <taxon>Sarcoptinae</taxon>
        <taxon>Sarcoptes</taxon>
    </lineage>
</organism>
<dbReference type="VEuPathDB" id="VectorBase:SSCA003548"/>
<feature type="compositionally biased region" description="Basic and acidic residues" evidence="1">
    <location>
        <begin position="18"/>
        <end position="33"/>
    </location>
</feature>
<feature type="region of interest" description="Disordered" evidence="1">
    <location>
        <begin position="1"/>
        <end position="72"/>
    </location>
</feature>
<evidence type="ECO:0000256" key="1">
    <source>
        <dbReference type="SAM" id="MobiDB-lite"/>
    </source>
</evidence>
<evidence type="ECO:0000313" key="3">
    <source>
        <dbReference type="Proteomes" id="UP000616769"/>
    </source>
</evidence>
<proteinExistence type="predicted"/>
<dbReference type="EMBL" id="JXLN01015365">
    <property type="protein sequence ID" value="KPM10541.1"/>
    <property type="molecule type" value="Genomic_DNA"/>
</dbReference>
<dbReference type="AlphaFoldDB" id="A0A132AHR7"/>
<feature type="compositionally biased region" description="Acidic residues" evidence="1">
    <location>
        <begin position="34"/>
        <end position="50"/>
    </location>
</feature>
<sequence>MEIRNEIQKKKKKKKITPKFDKHNLSNEKRYDAVDDDDDDDDEDEDDENENLFSFRNAEKREAKKTTTLQIQ</sequence>
<protein>
    <submittedName>
        <fullName evidence="2">Uncharacterized protein</fullName>
    </submittedName>
</protein>